<proteinExistence type="predicted"/>
<dbReference type="OMA" id="LIISEYW"/>
<dbReference type="Pfam" id="PF01436">
    <property type="entry name" value="NHL"/>
    <property type="match status" value="2"/>
</dbReference>
<dbReference type="GO" id="GO:0043161">
    <property type="term" value="P:proteasome-mediated ubiquitin-dependent protein catabolic process"/>
    <property type="evidence" value="ECO:0007669"/>
    <property type="project" value="TreeGrafter"/>
</dbReference>
<dbReference type="RefSeq" id="XP_002674006.1">
    <property type="nucleotide sequence ID" value="XM_002673960.1"/>
</dbReference>
<accession>D2VPT6</accession>
<feature type="repeat" description="NHL" evidence="2">
    <location>
        <begin position="363"/>
        <end position="401"/>
    </location>
</feature>
<dbReference type="GO" id="GO:0061630">
    <property type="term" value="F:ubiquitin protein ligase activity"/>
    <property type="evidence" value="ECO:0007669"/>
    <property type="project" value="TreeGrafter"/>
</dbReference>
<dbReference type="Proteomes" id="UP000006671">
    <property type="component" value="Unassembled WGS sequence"/>
</dbReference>
<gene>
    <name evidence="3" type="ORF">NAEGRDRAFT_70981</name>
</gene>
<reference evidence="3 4" key="1">
    <citation type="journal article" date="2010" name="Cell">
        <title>The genome of Naegleria gruberi illuminates early eukaryotic versatility.</title>
        <authorList>
            <person name="Fritz-Laylin L.K."/>
            <person name="Prochnik S.E."/>
            <person name="Ginger M.L."/>
            <person name="Dacks J.B."/>
            <person name="Carpenter M.L."/>
            <person name="Field M.C."/>
            <person name="Kuo A."/>
            <person name="Paredez A."/>
            <person name="Chapman J."/>
            <person name="Pham J."/>
            <person name="Shu S."/>
            <person name="Neupane R."/>
            <person name="Cipriano M."/>
            <person name="Mancuso J."/>
            <person name="Tu H."/>
            <person name="Salamov A."/>
            <person name="Lindquist E."/>
            <person name="Shapiro H."/>
            <person name="Lucas S."/>
            <person name="Grigoriev I.V."/>
            <person name="Cande W.Z."/>
            <person name="Fulton C."/>
            <person name="Rokhsar D.S."/>
            <person name="Dawson S.C."/>
        </authorList>
    </citation>
    <scope>NUCLEOTIDE SEQUENCE [LARGE SCALE GENOMIC DNA]</scope>
    <source>
        <strain evidence="3 4">NEG-M</strain>
    </source>
</reference>
<dbReference type="EMBL" id="GG738887">
    <property type="protein sequence ID" value="EFC41262.1"/>
    <property type="molecule type" value="Genomic_DNA"/>
</dbReference>
<evidence type="ECO:0000256" key="2">
    <source>
        <dbReference type="PROSITE-ProRule" id="PRU00504"/>
    </source>
</evidence>
<keyword evidence="1" id="KW-0677">Repeat</keyword>
<dbReference type="GO" id="GO:0000209">
    <property type="term" value="P:protein polyubiquitination"/>
    <property type="evidence" value="ECO:0007669"/>
    <property type="project" value="TreeGrafter"/>
</dbReference>
<dbReference type="KEGG" id="ngr:NAEGRDRAFT_70981"/>
<evidence type="ECO:0000313" key="4">
    <source>
        <dbReference type="Proteomes" id="UP000006671"/>
    </source>
</evidence>
<dbReference type="PANTHER" id="PTHR24104:SF25">
    <property type="entry name" value="PROTEIN LIN-41"/>
    <property type="match status" value="1"/>
</dbReference>
<dbReference type="VEuPathDB" id="AmoebaDB:NAEGRDRAFT_70981"/>
<dbReference type="PANTHER" id="PTHR24104">
    <property type="entry name" value="E3 UBIQUITIN-PROTEIN LIGASE NHLRC1-RELATED"/>
    <property type="match status" value="1"/>
</dbReference>
<evidence type="ECO:0000313" key="3">
    <source>
        <dbReference type="EMBL" id="EFC41262.1"/>
    </source>
</evidence>
<dbReference type="GO" id="GO:0008270">
    <property type="term" value="F:zinc ion binding"/>
    <property type="evidence" value="ECO:0007669"/>
    <property type="project" value="UniProtKB-KW"/>
</dbReference>
<name>D2VPT6_NAEGR</name>
<dbReference type="AlphaFoldDB" id="D2VPT6"/>
<keyword evidence="4" id="KW-1185">Reference proteome</keyword>
<protein>
    <submittedName>
        <fullName evidence="3">Predicted protein</fullName>
    </submittedName>
</protein>
<dbReference type="Gene3D" id="2.120.10.30">
    <property type="entry name" value="TolB, C-terminal domain"/>
    <property type="match status" value="2"/>
</dbReference>
<dbReference type="InterPro" id="IPR011042">
    <property type="entry name" value="6-blade_b-propeller_TolB-like"/>
</dbReference>
<dbReference type="SUPFAM" id="SSF101898">
    <property type="entry name" value="NHL repeat"/>
    <property type="match status" value="1"/>
</dbReference>
<dbReference type="InterPro" id="IPR050952">
    <property type="entry name" value="TRIM-NHL_E3_ligases"/>
</dbReference>
<organism evidence="4">
    <name type="scientific">Naegleria gruberi</name>
    <name type="common">Amoeba</name>
    <dbReference type="NCBI Taxonomy" id="5762"/>
    <lineage>
        <taxon>Eukaryota</taxon>
        <taxon>Discoba</taxon>
        <taxon>Heterolobosea</taxon>
        <taxon>Tetramitia</taxon>
        <taxon>Eutetramitia</taxon>
        <taxon>Vahlkampfiidae</taxon>
        <taxon>Naegleria</taxon>
    </lineage>
</organism>
<dbReference type="OrthoDB" id="654191at2759"/>
<evidence type="ECO:0000256" key="1">
    <source>
        <dbReference type="ARBA" id="ARBA00022737"/>
    </source>
</evidence>
<sequence>MTTLHLSDFLPLQPMLRDKLSSNQRNRISFSANFEQIHSLGQEDSDSYRFSYPKDVKISYQMGIVFVSDFGNRKIALFNLFTKMFLYSIELDESPQCLAVDEDDFDNLFITLSFTKVCKLRIWLMLDDVKYTKLWERGEKAKNFRQVRQELNLDEIDLASDVETAIQQPSQEDAANSLVDSALEFYYPIGISVRNKQVYVCDSGHNRIVILSSLDGSFIRSISSFSFPLKSPPGIISSQPLFETSHLHEPWMIDFSLAGELIISEYWNGSIKILRESSSNPSQLELVCSFIPEGFLNDDQDSVNSSDLFGICPLGICIDKSRENTLRPEKIIVSSPLKNRILAFEWNSSGLVGPQKDERLKLVRSYGSFGPLYCPFGLTIDDQNGQLLVADENNHSIKIFK</sequence>
<dbReference type="InterPro" id="IPR001258">
    <property type="entry name" value="NHL_repeat"/>
</dbReference>
<dbReference type="PROSITE" id="PS51125">
    <property type="entry name" value="NHL"/>
    <property type="match status" value="1"/>
</dbReference>
<dbReference type="GeneID" id="8855711"/>
<dbReference type="InParanoid" id="D2VPT6"/>